<name>A0ABQ3UW85_9CHLR</name>
<gene>
    <name evidence="3" type="ORF">KSB_55030</name>
</gene>
<evidence type="ECO:0000256" key="1">
    <source>
        <dbReference type="SAM" id="MobiDB-lite"/>
    </source>
</evidence>
<keyword evidence="2" id="KW-0472">Membrane</keyword>
<keyword evidence="2" id="KW-0812">Transmembrane</keyword>
<dbReference type="Proteomes" id="UP000654345">
    <property type="component" value="Unassembled WGS sequence"/>
</dbReference>
<proteinExistence type="predicted"/>
<feature type="transmembrane region" description="Helical" evidence="2">
    <location>
        <begin position="12"/>
        <end position="36"/>
    </location>
</feature>
<accession>A0ABQ3UW85</accession>
<evidence type="ECO:0008006" key="5">
    <source>
        <dbReference type="Google" id="ProtNLM"/>
    </source>
</evidence>
<evidence type="ECO:0000256" key="2">
    <source>
        <dbReference type="SAM" id="Phobius"/>
    </source>
</evidence>
<evidence type="ECO:0000313" key="4">
    <source>
        <dbReference type="Proteomes" id="UP000654345"/>
    </source>
</evidence>
<protein>
    <recommendedName>
        <fullName evidence="5">LapA family protein</fullName>
    </recommendedName>
</protein>
<keyword evidence="2" id="KW-1133">Transmembrane helix</keyword>
<organism evidence="3 4">
    <name type="scientific">Ktedonobacter robiniae</name>
    <dbReference type="NCBI Taxonomy" id="2778365"/>
    <lineage>
        <taxon>Bacteria</taxon>
        <taxon>Bacillati</taxon>
        <taxon>Chloroflexota</taxon>
        <taxon>Ktedonobacteria</taxon>
        <taxon>Ktedonobacterales</taxon>
        <taxon>Ktedonobacteraceae</taxon>
        <taxon>Ktedonobacter</taxon>
    </lineage>
</organism>
<reference evidence="3 4" key="1">
    <citation type="journal article" date="2021" name="Int. J. Syst. Evol. Microbiol.">
        <title>Reticulibacter mediterranei gen. nov., sp. nov., within the new family Reticulibacteraceae fam. nov., and Ktedonospora formicarum gen. nov., sp. nov., Ktedonobacter robiniae sp. nov., Dictyobacter formicarum sp. nov. and Dictyobacter arantiisoli sp. nov., belonging to the class Ktedonobacteria.</title>
        <authorList>
            <person name="Yabe S."/>
            <person name="Zheng Y."/>
            <person name="Wang C.M."/>
            <person name="Sakai Y."/>
            <person name="Abe K."/>
            <person name="Yokota A."/>
            <person name="Donadio S."/>
            <person name="Cavaletti L."/>
            <person name="Monciardini P."/>
        </authorList>
    </citation>
    <scope>NUCLEOTIDE SEQUENCE [LARGE SCALE GENOMIC DNA]</scope>
    <source>
        <strain evidence="3 4">SOSP1-30</strain>
    </source>
</reference>
<comment type="caution">
    <text evidence="3">The sequence shown here is derived from an EMBL/GenBank/DDBJ whole genome shotgun (WGS) entry which is preliminary data.</text>
</comment>
<sequence>MNFMTFMAQNLFLSIALMIFMITIVSVVFGILLEVYKVSLRARQRMQELRNEELRLQLQLEQQRGTSRGKPSRDDLPHPKETASWDEQPQSNYEMGYQAPMQSL</sequence>
<keyword evidence="4" id="KW-1185">Reference proteome</keyword>
<dbReference type="EMBL" id="BNJG01000002">
    <property type="protein sequence ID" value="GHO57028.1"/>
    <property type="molecule type" value="Genomic_DNA"/>
</dbReference>
<dbReference type="RefSeq" id="WP_201373472.1">
    <property type="nucleotide sequence ID" value="NZ_BNJG01000002.1"/>
</dbReference>
<feature type="region of interest" description="Disordered" evidence="1">
    <location>
        <begin position="60"/>
        <end position="104"/>
    </location>
</feature>
<feature type="compositionally biased region" description="Basic and acidic residues" evidence="1">
    <location>
        <begin position="71"/>
        <end position="83"/>
    </location>
</feature>
<evidence type="ECO:0000313" key="3">
    <source>
        <dbReference type="EMBL" id="GHO57028.1"/>
    </source>
</evidence>